<dbReference type="EMBL" id="JAJNEC010000005">
    <property type="protein sequence ID" value="MCD2423481.1"/>
    <property type="molecule type" value="Genomic_DNA"/>
</dbReference>
<protein>
    <submittedName>
        <fullName evidence="3">Type VI secretion system transmembrane protein TssO</fullName>
    </submittedName>
</protein>
<dbReference type="Pfam" id="PF17561">
    <property type="entry name" value="TssO"/>
    <property type="match status" value="1"/>
</dbReference>
<organism evidence="3 4">
    <name type="scientific">Niabella pedocola</name>
    <dbReference type="NCBI Taxonomy" id="1752077"/>
    <lineage>
        <taxon>Bacteria</taxon>
        <taxon>Pseudomonadati</taxon>
        <taxon>Bacteroidota</taxon>
        <taxon>Chitinophagia</taxon>
        <taxon>Chitinophagales</taxon>
        <taxon>Chitinophagaceae</taxon>
        <taxon>Niabella</taxon>
    </lineage>
</organism>
<gene>
    <name evidence="3" type="ORF">LQ567_11960</name>
</gene>
<evidence type="ECO:0000313" key="3">
    <source>
        <dbReference type="EMBL" id="MCD2423481.1"/>
    </source>
</evidence>
<keyword evidence="4" id="KW-1185">Reference proteome</keyword>
<name>A0ABS8PQZ7_9BACT</name>
<dbReference type="InterPro" id="IPR039449">
    <property type="entry name" value="TssO"/>
</dbReference>
<accession>A0ABS8PQZ7</accession>
<keyword evidence="2 3" id="KW-0812">Transmembrane</keyword>
<proteinExistence type="predicted"/>
<sequence length="173" mass="19974">MKPNNTNERSSAFARFLLFFFLTVALIVTTIFFGIRIPYAENEKLREQLAIIEKENQFRDHFATDMLQTQSLLDTVNMDPAKSGLIDGRITQKIQDMDAQLNKNETSSKEIYTQIIKSLNNTQTDKKGLRAASSKDSVVAMYNAQIQELKNSLTKWQDSYKQLEMQNLLLRQK</sequence>
<feature type="coiled-coil region" evidence="1">
    <location>
        <begin position="139"/>
        <end position="166"/>
    </location>
</feature>
<evidence type="ECO:0000313" key="4">
    <source>
        <dbReference type="Proteomes" id="UP001199816"/>
    </source>
</evidence>
<comment type="caution">
    <text evidence="3">The sequence shown here is derived from an EMBL/GenBank/DDBJ whole genome shotgun (WGS) entry which is preliminary data.</text>
</comment>
<keyword evidence="2" id="KW-0472">Membrane</keyword>
<feature type="transmembrane region" description="Helical" evidence="2">
    <location>
        <begin position="12"/>
        <end position="35"/>
    </location>
</feature>
<reference evidence="3 4" key="1">
    <citation type="submission" date="2021-11" db="EMBL/GenBank/DDBJ databases">
        <title>Genomic of Niabella pedocola.</title>
        <authorList>
            <person name="Wu T."/>
        </authorList>
    </citation>
    <scope>NUCLEOTIDE SEQUENCE [LARGE SCALE GENOMIC DNA]</scope>
    <source>
        <strain evidence="3 4">JCM 31011</strain>
    </source>
</reference>
<evidence type="ECO:0000256" key="1">
    <source>
        <dbReference type="SAM" id="Coils"/>
    </source>
</evidence>
<keyword evidence="1" id="KW-0175">Coiled coil</keyword>
<dbReference type="Proteomes" id="UP001199816">
    <property type="component" value="Unassembled WGS sequence"/>
</dbReference>
<keyword evidence="2" id="KW-1133">Transmembrane helix</keyword>
<dbReference type="RefSeq" id="WP_231004744.1">
    <property type="nucleotide sequence ID" value="NZ_JAJNEC010000005.1"/>
</dbReference>
<evidence type="ECO:0000256" key="2">
    <source>
        <dbReference type="SAM" id="Phobius"/>
    </source>
</evidence>